<comment type="function">
    <text evidence="2 16">Cell wall formation.</text>
</comment>
<dbReference type="EMBL" id="LJVE01000046">
    <property type="protein sequence ID" value="KPL14532.1"/>
    <property type="molecule type" value="Genomic_DNA"/>
</dbReference>
<evidence type="ECO:0000256" key="10">
    <source>
        <dbReference type="ARBA" id="ARBA00022960"/>
    </source>
</evidence>
<evidence type="ECO:0000313" key="18">
    <source>
        <dbReference type="EMBL" id="KPL14532.1"/>
    </source>
</evidence>
<dbReference type="InterPro" id="IPR016166">
    <property type="entry name" value="FAD-bd_PCMH"/>
</dbReference>
<dbReference type="InterPro" id="IPR016167">
    <property type="entry name" value="FAD-bd_PCMH_sub1"/>
</dbReference>
<evidence type="ECO:0000256" key="11">
    <source>
        <dbReference type="ARBA" id="ARBA00022984"/>
    </source>
</evidence>
<feature type="active site" description="Proton donor" evidence="16">
    <location>
        <position position="219"/>
    </location>
</feature>
<accession>A0A0S8JXK7</accession>
<evidence type="ECO:0000256" key="9">
    <source>
        <dbReference type="ARBA" id="ARBA00022857"/>
    </source>
</evidence>
<keyword evidence="14 16" id="KW-0961">Cell wall biogenesis/degradation</keyword>
<dbReference type="InterPro" id="IPR036635">
    <property type="entry name" value="MurB_C_sf"/>
</dbReference>
<feature type="domain" description="FAD-binding PCMH-type" evidence="17">
    <location>
        <begin position="26"/>
        <end position="191"/>
    </location>
</feature>
<proteinExistence type="inferred from homology"/>
<sequence length="294" mass="31931">MRNPFRITGGVRVMMGEKLSRHTSFRIGGAAQYFVYVHTKNALRNVLNIITKNKMQYFLIGAGTNLLVADEGFKGVVLKLGGVFKRMAIHNGRCSCGSGLLVDCLLTMAAKKGYGGLEFMAGIPGTMGGAVKGNAGAFGSSIADFTESVVIMDGSGIERTKTKSEIGFSYRDSRIRNGEIITAVNLLMKKEKRKAILLKINRNLMIRKRKHPTGYSAGSFFKNPSGHAAGRLIEDCGLKGLSIGGAEISEKHGNYIINRGQAHAADVIALARVVQQRVRKKTGITLEREVRLLK</sequence>
<evidence type="ECO:0000256" key="16">
    <source>
        <dbReference type="HAMAP-Rule" id="MF_00037"/>
    </source>
</evidence>
<dbReference type="PANTHER" id="PTHR21071:SF4">
    <property type="entry name" value="UDP-N-ACETYLENOLPYRUVOYLGLUCOSAMINE REDUCTASE"/>
    <property type="match status" value="1"/>
</dbReference>
<keyword evidence="6 16" id="KW-0132">Cell division</keyword>
<dbReference type="HAMAP" id="MF_00037">
    <property type="entry name" value="MurB"/>
    <property type="match status" value="1"/>
</dbReference>
<dbReference type="InterPro" id="IPR036318">
    <property type="entry name" value="FAD-bd_PCMH-like_sf"/>
</dbReference>
<comment type="cofactor">
    <cofactor evidence="1 16">
        <name>FAD</name>
        <dbReference type="ChEBI" id="CHEBI:57692"/>
    </cofactor>
</comment>
<dbReference type="GO" id="GO:0071949">
    <property type="term" value="F:FAD binding"/>
    <property type="evidence" value="ECO:0007669"/>
    <property type="project" value="InterPro"/>
</dbReference>
<keyword evidence="11 16" id="KW-0573">Peptidoglycan synthesis</keyword>
<dbReference type="SUPFAM" id="SSF56194">
    <property type="entry name" value="Uridine diphospho-N-Acetylenolpyruvylglucosamine reductase, MurB, C-terminal domain"/>
    <property type="match status" value="1"/>
</dbReference>
<dbReference type="InterPro" id="IPR003170">
    <property type="entry name" value="MurB"/>
</dbReference>
<dbReference type="Pfam" id="PF02873">
    <property type="entry name" value="MurB_C"/>
    <property type="match status" value="1"/>
</dbReference>
<evidence type="ECO:0000256" key="12">
    <source>
        <dbReference type="ARBA" id="ARBA00023002"/>
    </source>
</evidence>
<comment type="subcellular location">
    <subcellularLocation>
        <location evidence="3 16">Cytoplasm</location>
    </subcellularLocation>
</comment>
<keyword evidence="7 16" id="KW-0285">Flavoprotein</keyword>
<keyword evidence="12 16" id="KW-0560">Oxidoreductase</keyword>
<evidence type="ECO:0000256" key="15">
    <source>
        <dbReference type="ARBA" id="ARBA00048914"/>
    </source>
</evidence>
<dbReference type="UniPathway" id="UPA00219"/>
<evidence type="ECO:0000256" key="6">
    <source>
        <dbReference type="ARBA" id="ARBA00022618"/>
    </source>
</evidence>
<comment type="pathway">
    <text evidence="4 16">Cell wall biogenesis; peptidoglycan biosynthesis.</text>
</comment>
<reference evidence="18 19" key="1">
    <citation type="journal article" date="2015" name="Microbiome">
        <title>Genomic resolution of linkages in carbon, nitrogen, and sulfur cycling among widespread estuary sediment bacteria.</title>
        <authorList>
            <person name="Baker B.J."/>
            <person name="Lazar C.S."/>
            <person name="Teske A.P."/>
            <person name="Dick G.J."/>
        </authorList>
    </citation>
    <scope>NUCLEOTIDE SEQUENCE [LARGE SCALE GENOMIC DNA]</scope>
    <source>
        <strain evidence="18">SM1_77</strain>
    </source>
</reference>
<dbReference type="NCBIfam" id="NF010480">
    <property type="entry name" value="PRK13905.1"/>
    <property type="match status" value="1"/>
</dbReference>
<evidence type="ECO:0000256" key="14">
    <source>
        <dbReference type="ARBA" id="ARBA00023316"/>
    </source>
</evidence>
<dbReference type="AlphaFoldDB" id="A0A0S8JXK7"/>
<keyword evidence="9 16" id="KW-0521">NADP</keyword>
<dbReference type="GO" id="GO:0009252">
    <property type="term" value="P:peptidoglycan biosynthetic process"/>
    <property type="evidence" value="ECO:0007669"/>
    <property type="project" value="UniProtKB-UniRule"/>
</dbReference>
<dbReference type="GO" id="GO:0071555">
    <property type="term" value="P:cell wall organization"/>
    <property type="evidence" value="ECO:0007669"/>
    <property type="project" value="UniProtKB-KW"/>
</dbReference>
<keyword evidence="13 16" id="KW-0131">Cell cycle</keyword>
<dbReference type="GO" id="GO:0005829">
    <property type="term" value="C:cytosol"/>
    <property type="evidence" value="ECO:0007669"/>
    <property type="project" value="TreeGrafter"/>
</dbReference>
<evidence type="ECO:0000256" key="13">
    <source>
        <dbReference type="ARBA" id="ARBA00023306"/>
    </source>
</evidence>
<evidence type="ECO:0000259" key="17">
    <source>
        <dbReference type="PROSITE" id="PS51387"/>
    </source>
</evidence>
<dbReference type="InterPro" id="IPR006094">
    <property type="entry name" value="Oxid_FAD_bind_N"/>
</dbReference>
<comment type="catalytic activity">
    <reaction evidence="15 16">
        <text>UDP-N-acetyl-alpha-D-muramate + NADP(+) = UDP-N-acetyl-3-O-(1-carboxyvinyl)-alpha-D-glucosamine + NADPH + H(+)</text>
        <dbReference type="Rhea" id="RHEA:12248"/>
        <dbReference type="ChEBI" id="CHEBI:15378"/>
        <dbReference type="ChEBI" id="CHEBI:57783"/>
        <dbReference type="ChEBI" id="CHEBI:58349"/>
        <dbReference type="ChEBI" id="CHEBI:68483"/>
        <dbReference type="ChEBI" id="CHEBI:70757"/>
        <dbReference type="EC" id="1.3.1.98"/>
    </reaction>
</comment>
<dbReference type="GO" id="GO:0008762">
    <property type="term" value="F:UDP-N-acetylmuramate dehydrogenase activity"/>
    <property type="evidence" value="ECO:0007669"/>
    <property type="project" value="UniProtKB-UniRule"/>
</dbReference>
<protein>
    <recommendedName>
        <fullName evidence="16">UDP-N-acetylenolpyruvoylglucosamine reductase</fullName>
        <ecNumber evidence="16">1.3.1.98</ecNumber>
    </recommendedName>
    <alternativeName>
        <fullName evidence="16">UDP-N-acetylmuramate dehydrogenase</fullName>
    </alternativeName>
</protein>
<gene>
    <name evidence="16" type="primary">murB</name>
    <name evidence="18" type="ORF">AMJ74_03210</name>
</gene>
<comment type="caution">
    <text evidence="18">The sequence shown here is derived from an EMBL/GenBank/DDBJ whole genome shotgun (WGS) entry which is preliminary data.</text>
</comment>
<evidence type="ECO:0000313" key="19">
    <source>
        <dbReference type="Proteomes" id="UP000050975"/>
    </source>
</evidence>
<comment type="similarity">
    <text evidence="16">Belongs to the MurB family.</text>
</comment>
<dbReference type="NCBIfam" id="TIGR00179">
    <property type="entry name" value="murB"/>
    <property type="match status" value="1"/>
</dbReference>
<evidence type="ECO:0000256" key="2">
    <source>
        <dbReference type="ARBA" id="ARBA00003921"/>
    </source>
</evidence>
<keyword evidence="5 16" id="KW-0963">Cytoplasm</keyword>
<dbReference type="PANTHER" id="PTHR21071">
    <property type="entry name" value="UDP-N-ACETYLENOLPYRUVOYLGLUCOSAMINE REDUCTASE"/>
    <property type="match status" value="1"/>
</dbReference>
<dbReference type="SUPFAM" id="SSF56176">
    <property type="entry name" value="FAD-binding/transporter-associated domain-like"/>
    <property type="match status" value="1"/>
</dbReference>
<dbReference type="Proteomes" id="UP000050975">
    <property type="component" value="Unassembled WGS sequence"/>
</dbReference>
<dbReference type="GO" id="GO:0051301">
    <property type="term" value="P:cell division"/>
    <property type="evidence" value="ECO:0007669"/>
    <property type="project" value="UniProtKB-KW"/>
</dbReference>
<dbReference type="Gene3D" id="3.30.465.10">
    <property type="match status" value="1"/>
</dbReference>
<dbReference type="Gene3D" id="3.30.43.10">
    <property type="entry name" value="Uridine Diphospho-n-acetylenolpyruvylglucosamine Reductase, domain 2"/>
    <property type="match status" value="1"/>
</dbReference>
<evidence type="ECO:0000256" key="5">
    <source>
        <dbReference type="ARBA" id="ARBA00022490"/>
    </source>
</evidence>
<evidence type="ECO:0000256" key="3">
    <source>
        <dbReference type="ARBA" id="ARBA00004496"/>
    </source>
</evidence>
<dbReference type="Pfam" id="PF01565">
    <property type="entry name" value="FAD_binding_4"/>
    <property type="match status" value="1"/>
</dbReference>
<evidence type="ECO:0000256" key="8">
    <source>
        <dbReference type="ARBA" id="ARBA00022827"/>
    </source>
</evidence>
<evidence type="ECO:0000256" key="4">
    <source>
        <dbReference type="ARBA" id="ARBA00004752"/>
    </source>
</evidence>
<dbReference type="GO" id="GO:0008360">
    <property type="term" value="P:regulation of cell shape"/>
    <property type="evidence" value="ECO:0007669"/>
    <property type="project" value="UniProtKB-KW"/>
</dbReference>
<name>A0A0S8JXK7_UNCW3</name>
<dbReference type="InterPro" id="IPR016169">
    <property type="entry name" value="FAD-bd_PCMH_sub2"/>
</dbReference>
<dbReference type="EC" id="1.3.1.98" evidence="16"/>
<evidence type="ECO:0000256" key="7">
    <source>
        <dbReference type="ARBA" id="ARBA00022630"/>
    </source>
</evidence>
<keyword evidence="10 16" id="KW-0133">Cell shape</keyword>
<feature type="active site" evidence="16">
    <location>
        <position position="289"/>
    </location>
</feature>
<dbReference type="Gene3D" id="3.90.78.10">
    <property type="entry name" value="UDP-N-acetylenolpyruvoylglucosamine reductase, C-terminal domain"/>
    <property type="match status" value="1"/>
</dbReference>
<dbReference type="PROSITE" id="PS51387">
    <property type="entry name" value="FAD_PCMH"/>
    <property type="match status" value="1"/>
</dbReference>
<dbReference type="PATRIC" id="fig|1703778.3.peg.313"/>
<feature type="active site" evidence="16">
    <location>
        <position position="171"/>
    </location>
</feature>
<organism evidence="18 19">
    <name type="scientific">candidate division WOR_3 bacterium SM1_77</name>
    <dbReference type="NCBI Taxonomy" id="1703778"/>
    <lineage>
        <taxon>Bacteria</taxon>
        <taxon>Bacteria division WOR-3</taxon>
    </lineage>
</organism>
<keyword evidence="8 16" id="KW-0274">FAD</keyword>
<dbReference type="InterPro" id="IPR011601">
    <property type="entry name" value="MurB_C"/>
</dbReference>
<evidence type="ECO:0000256" key="1">
    <source>
        <dbReference type="ARBA" id="ARBA00001974"/>
    </source>
</evidence>